<dbReference type="AlphaFoldDB" id="A0A644YSZ6"/>
<dbReference type="PROSITE" id="PS51257">
    <property type="entry name" value="PROKAR_LIPOPROTEIN"/>
    <property type="match status" value="1"/>
</dbReference>
<dbReference type="EMBL" id="VSSQ01006148">
    <property type="protein sequence ID" value="MPM31692.1"/>
    <property type="molecule type" value="Genomic_DNA"/>
</dbReference>
<accession>A0A644YSZ6</accession>
<comment type="caution">
    <text evidence="1">The sequence shown here is derived from an EMBL/GenBank/DDBJ whole genome shotgun (WGS) entry which is preliminary data.</text>
</comment>
<sequence length="56" mass="6056">MEKMKKILFVLLAVAFLLTSCADMEGGLAGNNRFSFEGATCSIEQAVVLHAHCLIL</sequence>
<organism evidence="1">
    <name type="scientific">bioreactor metagenome</name>
    <dbReference type="NCBI Taxonomy" id="1076179"/>
    <lineage>
        <taxon>unclassified sequences</taxon>
        <taxon>metagenomes</taxon>
        <taxon>ecological metagenomes</taxon>
    </lineage>
</organism>
<name>A0A644YSZ6_9ZZZZ</name>
<evidence type="ECO:0000313" key="1">
    <source>
        <dbReference type="EMBL" id="MPM31692.1"/>
    </source>
</evidence>
<protein>
    <recommendedName>
        <fullName evidence="2">Lipoprotein</fullName>
    </recommendedName>
</protein>
<evidence type="ECO:0008006" key="2">
    <source>
        <dbReference type="Google" id="ProtNLM"/>
    </source>
</evidence>
<gene>
    <name evidence="1" type="ORF">SDC9_78249</name>
</gene>
<proteinExistence type="predicted"/>
<reference evidence="1" key="1">
    <citation type="submission" date="2019-08" db="EMBL/GenBank/DDBJ databases">
        <authorList>
            <person name="Kucharzyk K."/>
            <person name="Murdoch R.W."/>
            <person name="Higgins S."/>
            <person name="Loffler F."/>
        </authorList>
    </citation>
    <scope>NUCLEOTIDE SEQUENCE</scope>
</reference>